<reference evidence="2" key="1">
    <citation type="submission" date="2020-11" db="EMBL/GenBank/DDBJ databases">
        <title>Azospira inquinata sp. nov.</title>
        <authorList>
            <person name="Moe W.M."/>
            <person name="Mikes M.C."/>
        </authorList>
    </citation>
    <scope>NUCLEOTIDE SEQUENCE</scope>
    <source>
        <strain evidence="2">Azo-3</strain>
    </source>
</reference>
<evidence type="ECO:0000256" key="1">
    <source>
        <dbReference type="SAM" id="Phobius"/>
    </source>
</evidence>
<keyword evidence="1" id="KW-1133">Transmembrane helix</keyword>
<dbReference type="EMBL" id="CP064782">
    <property type="protein sequence ID" value="QWT49739.1"/>
    <property type="molecule type" value="Genomic_DNA"/>
</dbReference>
<dbReference type="AlphaFoldDB" id="A0A975SPW4"/>
<gene>
    <name evidence="2" type="ORF">Azoinq_03760</name>
</gene>
<keyword evidence="3" id="KW-1185">Reference proteome</keyword>
<feature type="transmembrane region" description="Helical" evidence="1">
    <location>
        <begin position="52"/>
        <end position="71"/>
    </location>
</feature>
<sequence>MPWTFAHPAAILPLRKLGPIRMPLAGLVLGSLIPDLGYYIGRFDLATYAHTMAGVLFFCLPTAFILAFFLVHCRQFLLAPLPNPHRTALAHLSPQPLWPLPQAASMAASIILGAATHLAWDAFTHVNGPAVKALPLLREVVFVFGNHPFPAYNLLQHFSTLLGLLILSISYNRWLKRSTPPGISLGQGNLICYVRLCIAALLSIFLGFIFAFLSAKQGIPTSNILIRGILNTTVVFLLTYIALALRTRSTSPR</sequence>
<proteinExistence type="predicted"/>
<dbReference type="Proteomes" id="UP000683428">
    <property type="component" value="Chromosome"/>
</dbReference>
<evidence type="ECO:0000313" key="2">
    <source>
        <dbReference type="EMBL" id="QWT49739.1"/>
    </source>
</evidence>
<keyword evidence="1" id="KW-0472">Membrane</keyword>
<feature type="transmembrane region" description="Helical" evidence="1">
    <location>
        <begin position="192"/>
        <end position="212"/>
    </location>
</feature>
<feature type="transmembrane region" description="Helical" evidence="1">
    <location>
        <begin position="20"/>
        <end position="40"/>
    </location>
</feature>
<dbReference type="KEGG" id="aiq:Azoinq_03760"/>
<feature type="transmembrane region" description="Helical" evidence="1">
    <location>
        <begin position="154"/>
        <end position="171"/>
    </location>
</feature>
<dbReference type="InterPro" id="IPR025238">
    <property type="entry name" value="DUF4184"/>
</dbReference>
<dbReference type="Pfam" id="PF13803">
    <property type="entry name" value="DUF4184"/>
    <property type="match status" value="1"/>
</dbReference>
<accession>A0A975SPW4</accession>
<evidence type="ECO:0000313" key="3">
    <source>
        <dbReference type="Proteomes" id="UP000683428"/>
    </source>
</evidence>
<organism evidence="2 3">
    <name type="scientific">Azospira inquinata</name>
    <dbReference type="NCBI Taxonomy" id="2785627"/>
    <lineage>
        <taxon>Bacteria</taxon>
        <taxon>Pseudomonadati</taxon>
        <taxon>Pseudomonadota</taxon>
        <taxon>Betaproteobacteria</taxon>
        <taxon>Rhodocyclales</taxon>
        <taxon>Rhodocyclaceae</taxon>
        <taxon>Azospira</taxon>
    </lineage>
</organism>
<keyword evidence="1" id="KW-0812">Transmembrane</keyword>
<protein>
    <submittedName>
        <fullName evidence="2">DUF4184 family protein</fullName>
    </submittedName>
</protein>
<name>A0A975SPW4_9RHOO</name>
<feature type="transmembrane region" description="Helical" evidence="1">
    <location>
        <begin position="224"/>
        <end position="245"/>
    </location>
</feature>
<dbReference type="RefSeq" id="WP_216125787.1">
    <property type="nucleotide sequence ID" value="NZ_CP064782.1"/>
</dbReference>